<dbReference type="CDD" id="cd03670">
    <property type="entry name" value="NUDIX_ADPRase_Nudt9"/>
    <property type="match status" value="1"/>
</dbReference>
<feature type="domain" description="Nudix hydrolase" evidence="1">
    <location>
        <begin position="144"/>
        <end position="310"/>
    </location>
</feature>
<dbReference type="Proteomes" id="UP001292094">
    <property type="component" value="Unassembled WGS sequence"/>
</dbReference>
<dbReference type="FunFam" id="3.90.79.10:FF:000021">
    <property type="entry name" value="ADP-ribose pyrophosphatase, mitochondrial isoform X1"/>
    <property type="match status" value="1"/>
</dbReference>
<dbReference type="PROSITE" id="PS51462">
    <property type="entry name" value="NUDIX"/>
    <property type="match status" value="1"/>
</dbReference>
<reference evidence="2" key="1">
    <citation type="submission" date="2023-11" db="EMBL/GenBank/DDBJ databases">
        <title>Genome assemblies of two species of porcelain crab, Petrolisthes cinctipes and Petrolisthes manimaculis (Anomura: Porcellanidae).</title>
        <authorList>
            <person name="Angst P."/>
        </authorList>
    </citation>
    <scope>NUCLEOTIDE SEQUENCE</scope>
    <source>
        <strain evidence="2">PB745_02</strain>
        <tissue evidence="2">Gill</tissue>
    </source>
</reference>
<sequence length="315" mass="35843">MFTWVDEWVNSEDCMNLIRQRMDSLKKLSTISSGKIHVNCRGKYYPRTDSKIERVQVPDDKVDWSVPFPCYTPTSYTSPHILAAPPYADPEIGSSGFKLVWNALDGKVNRSSHEGPYTILDGFPRNLHGRTGVTGRGALGRWGPNHAADPIVTRWKMINKKRVHDEKTGRPILQFVCIQRRDCGAWAIPGGMVDPGERVSVTLQREFQEEALNSLEMTPQQKKKTEQQLKFLFSGGEEVYSGYVDDPRSTDNAWIETVAYNFHENDQTGILYHLHLNSGDDAQAVTWKDINGEMNLYATHKDIIKEVAVKHQAHW</sequence>
<protein>
    <recommendedName>
        <fullName evidence="1">Nudix hydrolase domain-containing protein</fullName>
    </recommendedName>
</protein>
<comment type="caution">
    <text evidence="2">The sequence shown here is derived from an EMBL/GenBank/DDBJ whole genome shotgun (WGS) entry which is preliminary data.</text>
</comment>
<evidence type="ECO:0000313" key="3">
    <source>
        <dbReference type="Proteomes" id="UP001292094"/>
    </source>
</evidence>
<dbReference type="PANTHER" id="PTHR13030">
    <property type="entry name" value="NUDIX HYDROLASE"/>
    <property type="match status" value="1"/>
</dbReference>
<dbReference type="SUPFAM" id="SSF55811">
    <property type="entry name" value="Nudix"/>
    <property type="match status" value="1"/>
</dbReference>
<dbReference type="Pfam" id="PF00293">
    <property type="entry name" value="NUDIX"/>
    <property type="match status" value="1"/>
</dbReference>
<dbReference type="AlphaFoldDB" id="A0AAE1NWT5"/>
<name>A0AAE1NWT5_9EUCA</name>
<dbReference type="Gene3D" id="3.90.79.10">
    <property type="entry name" value="Nucleoside Triphosphate Pyrophosphohydrolase"/>
    <property type="match status" value="1"/>
</dbReference>
<dbReference type="Pfam" id="PF25969">
    <property type="entry name" value="NUDT9_N"/>
    <property type="match status" value="1"/>
</dbReference>
<evidence type="ECO:0000313" key="2">
    <source>
        <dbReference type="EMBL" id="KAK4297750.1"/>
    </source>
</evidence>
<dbReference type="PANTHER" id="PTHR13030:SF8">
    <property type="entry name" value="ADP-RIBOSE PYROPHOSPHATASE, MITOCHONDRIAL"/>
    <property type="match status" value="1"/>
</dbReference>
<evidence type="ECO:0000259" key="1">
    <source>
        <dbReference type="PROSITE" id="PS51462"/>
    </source>
</evidence>
<accession>A0AAE1NWT5</accession>
<organism evidence="2 3">
    <name type="scientific">Petrolisthes manimaculis</name>
    <dbReference type="NCBI Taxonomy" id="1843537"/>
    <lineage>
        <taxon>Eukaryota</taxon>
        <taxon>Metazoa</taxon>
        <taxon>Ecdysozoa</taxon>
        <taxon>Arthropoda</taxon>
        <taxon>Crustacea</taxon>
        <taxon>Multicrustacea</taxon>
        <taxon>Malacostraca</taxon>
        <taxon>Eumalacostraca</taxon>
        <taxon>Eucarida</taxon>
        <taxon>Decapoda</taxon>
        <taxon>Pleocyemata</taxon>
        <taxon>Anomura</taxon>
        <taxon>Galatheoidea</taxon>
        <taxon>Porcellanidae</taxon>
        <taxon>Petrolisthes</taxon>
    </lineage>
</organism>
<dbReference type="InterPro" id="IPR000086">
    <property type="entry name" value="NUDIX_hydrolase_dom"/>
</dbReference>
<proteinExistence type="predicted"/>
<dbReference type="EMBL" id="JAWZYT010003576">
    <property type="protein sequence ID" value="KAK4297750.1"/>
    <property type="molecule type" value="Genomic_DNA"/>
</dbReference>
<keyword evidence="3" id="KW-1185">Reference proteome</keyword>
<dbReference type="GO" id="GO:0047631">
    <property type="term" value="F:ADP-ribose diphosphatase activity"/>
    <property type="evidence" value="ECO:0007669"/>
    <property type="project" value="InterPro"/>
</dbReference>
<dbReference type="InterPro" id="IPR015797">
    <property type="entry name" value="NUDIX_hydrolase-like_dom_sf"/>
</dbReference>
<gene>
    <name evidence="2" type="ORF">Pmani_029868</name>
</gene>
<dbReference type="InterPro" id="IPR039989">
    <property type="entry name" value="NUDT9"/>
</dbReference>